<reference evidence="3" key="1">
    <citation type="journal article" date="2019" name="Int. J. Syst. Evol. Microbiol.">
        <title>The Global Catalogue of Microorganisms (GCM) 10K type strain sequencing project: providing services to taxonomists for standard genome sequencing and annotation.</title>
        <authorList>
            <consortium name="The Broad Institute Genomics Platform"/>
            <consortium name="The Broad Institute Genome Sequencing Center for Infectious Disease"/>
            <person name="Wu L."/>
            <person name="Ma J."/>
        </authorList>
    </citation>
    <scope>NUCLEOTIDE SEQUENCE [LARGE SCALE GENOMIC DNA]</scope>
    <source>
        <strain evidence="3">JCM 14370</strain>
    </source>
</reference>
<keyword evidence="1" id="KW-1133">Transmembrane helix</keyword>
<sequence length="106" mass="11863">MCNVLVWAAVLWWYTLELPKWLGFIRNAGLTPSPELQNVLFLHPYAGVLLGAIVLLFSLLLSRGRSLSTSVNLQFLSTFVALLALGWVMWGVYQSAKNAMPHLSIF</sequence>
<name>A0ABQ2CZ08_9DEIO</name>
<dbReference type="Proteomes" id="UP000632222">
    <property type="component" value="Unassembled WGS sequence"/>
</dbReference>
<feature type="transmembrane region" description="Helical" evidence="1">
    <location>
        <begin position="73"/>
        <end position="93"/>
    </location>
</feature>
<dbReference type="EMBL" id="BMOD01000002">
    <property type="protein sequence ID" value="GGJ23622.1"/>
    <property type="molecule type" value="Genomic_DNA"/>
</dbReference>
<evidence type="ECO:0000313" key="3">
    <source>
        <dbReference type="Proteomes" id="UP000632222"/>
    </source>
</evidence>
<protein>
    <submittedName>
        <fullName evidence="2">Uncharacterized protein</fullName>
    </submittedName>
</protein>
<keyword evidence="1" id="KW-0472">Membrane</keyword>
<proteinExistence type="predicted"/>
<gene>
    <name evidence="2" type="ORF">GCM10008938_07260</name>
</gene>
<feature type="transmembrane region" description="Helical" evidence="1">
    <location>
        <begin position="41"/>
        <end position="61"/>
    </location>
</feature>
<keyword evidence="1" id="KW-0812">Transmembrane</keyword>
<comment type="caution">
    <text evidence="2">The sequence shown here is derived from an EMBL/GenBank/DDBJ whole genome shotgun (WGS) entry which is preliminary data.</text>
</comment>
<evidence type="ECO:0000313" key="2">
    <source>
        <dbReference type="EMBL" id="GGJ23622.1"/>
    </source>
</evidence>
<keyword evidence="3" id="KW-1185">Reference proteome</keyword>
<organism evidence="2 3">
    <name type="scientific">Deinococcus roseus</name>
    <dbReference type="NCBI Taxonomy" id="392414"/>
    <lineage>
        <taxon>Bacteria</taxon>
        <taxon>Thermotogati</taxon>
        <taxon>Deinococcota</taxon>
        <taxon>Deinococci</taxon>
        <taxon>Deinococcales</taxon>
        <taxon>Deinococcaceae</taxon>
        <taxon>Deinococcus</taxon>
    </lineage>
</organism>
<evidence type="ECO:0000256" key="1">
    <source>
        <dbReference type="SAM" id="Phobius"/>
    </source>
</evidence>
<accession>A0ABQ2CZ08</accession>